<dbReference type="AlphaFoldDB" id="A0A3E3IY87"/>
<dbReference type="InterPro" id="IPR011256">
    <property type="entry name" value="Reg_factor_effector_dom_sf"/>
</dbReference>
<dbReference type="Pfam" id="PF14526">
    <property type="entry name" value="Cass2"/>
    <property type="match status" value="1"/>
</dbReference>
<dbReference type="InterPro" id="IPR018062">
    <property type="entry name" value="HTH_AraC-typ_CS"/>
</dbReference>
<dbReference type="SMART" id="SM00871">
    <property type="entry name" value="AraC_E_bind"/>
    <property type="match status" value="1"/>
</dbReference>
<dbReference type="GO" id="GO:0003700">
    <property type="term" value="F:DNA-binding transcription factor activity"/>
    <property type="evidence" value="ECO:0007669"/>
    <property type="project" value="InterPro"/>
</dbReference>
<dbReference type="InterPro" id="IPR050959">
    <property type="entry name" value="MarA-like"/>
</dbReference>
<dbReference type="Pfam" id="PF12833">
    <property type="entry name" value="HTH_18"/>
    <property type="match status" value="1"/>
</dbReference>
<keyword evidence="1" id="KW-0805">Transcription regulation</keyword>
<dbReference type="Gene3D" id="1.10.10.60">
    <property type="entry name" value="Homeodomain-like"/>
    <property type="match status" value="2"/>
</dbReference>
<dbReference type="EMBL" id="QVLU01000008">
    <property type="protein sequence ID" value="RGE71983.1"/>
    <property type="molecule type" value="Genomic_DNA"/>
</dbReference>
<comment type="caution">
    <text evidence="5">The sequence shown here is derived from an EMBL/GenBank/DDBJ whole genome shotgun (WGS) entry which is preliminary data.</text>
</comment>
<dbReference type="PANTHER" id="PTHR47504:SF5">
    <property type="entry name" value="RIGHT ORIGIN-BINDING PROTEIN"/>
    <property type="match status" value="1"/>
</dbReference>
<dbReference type="SUPFAM" id="SSF46689">
    <property type="entry name" value="Homeodomain-like"/>
    <property type="match status" value="2"/>
</dbReference>
<keyword evidence="2" id="KW-0238">DNA-binding</keyword>
<dbReference type="Proteomes" id="UP000261166">
    <property type="component" value="Unassembled WGS sequence"/>
</dbReference>
<dbReference type="SUPFAM" id="SSF55136">
    <property type="entry name" value="Probable bacterial effector-binding domain"/>
    <property type="match status" value="1"/>
</dbReference>
<dbReference type="PROSITE" id="PS01124">
    <property type="entry name" value="HTH_ARAC_FAMILY_2"/>
    <property type="match status" value="1"/>
</dbReference>
<dbReference type="InterPro" id="IPR010499">
    <property type="entry name" value="AraC_E-bd"/>
</dbReference>
<proteinExistence type="predicted"/>
<dbReference type="OrthoDB" id="9801123at2"/>
<accession>A0A3E3IY87</accession>
<dbReference type="InterPro" id="IPR020449">
    <property type="entry name" value="Tscrpt_reg_AraC-type_HTH"/>
</dbReference>
<dbReference type="GO" id="GO:0043565">
    <property type="term" value="F:sequence-specific DNA binding"/>
    <property type="evidence" value="ECO:0007669"/>
    <property type="project" value="InterPro"/>
</dbReference>
<feature type="domain" description="HTH araC/xylS-type" evidence="4">
    <location>
        <begin position="9"/>
        <end position="107"/>
    </location>
</feature>
<dbReference type="PROSITE" id="PS00041">
    <property type="entry name" value="HTH_ARAC_FAMILY_1"/>
    <property type="match status" value="1"/>
</dbReference>
<dbReference type="RefSeq" id="WP_021638345.1">
    <property type="nucleotide sequence ID" value="NZ_JBKVAZ010000016.1"/>
</dbReference>
<name>A0A3E3IY87_9FIRM</name>
<dbReference type="PRINTS" id="PR00032">
    <property type="entry name" value="HTHARAC"/>
</dbReference>
<dbReference type="InterPro" id="IPR029441">
    <property type="entry name" value="Cass2"/>
</dbReference>
<sequence length="284" mass="33033">MVNILKQLDNAVNYIEANLCNEIDMDELARIVCITPDSFLRFFSYMSGVTLNMYIRRRRLTLAAYELRSSDIKIIDVAVKYGYNSADAFAKAFAKQHGITPTQARSLHQQLRVYPPISFHILIKGATEMNFRIMETAPIRLRGLPKQFIGIAADRFEQEHIMWADEYDDYMKQINKDIPGIWYGIWERGTYWIAKNEMEAVPANTLPYEIASGTYAVFSTDCGGFAGDELPKLRELIFDSWLPDSGYIQTRDNEIEVYYLYSKNEKRKRHYEIWIPVKKSDQSL</sequence>
<dbReference type="PANTHER" id="PTHR47504">
    <property type="entry name" value="RIGHT ORIGIN-BINDING PROTEIN"/>
    <property type="match status" value="1"/>
</dbReference>
<evidence type="ECO:0000256" key="2">
    <source>
        <dbReference type="ARBA" id="ARBA00023125"/>
    </source>
</evidence>
<evidence type="ECO:0000259" key="4">
    <source>
        <dbReference type="PROSITE" id="PS01124"/>
    </source>
</evidence>
<evidence type="ECO:0000256" key="3">
    <source>
        <dbReference type="ARBA" id="ARBA00023163"/>
    </source>
</evidence>
<organism evidence="5 6">
    <name type="scientific">Eisenbergiella massiliensis</name>
    <dbReference type="NCBI Taxonomy" id="1720294"/>
    <lineage>
        <taxon>Bacteria</taxon>
        <taxon>Bacillati</taxon>
        <taxon>Bacillota</taxon>
        <taxon>Clostridia</taxon>
        <taxon>Lachnospirales</taxon>
        <taxon>Lachnospiraceae</taxon>
        <taxon>Eisenbergiella</taxon>
    </lineage>
</organism>
<dbReference type="SMART" id="SM00342">
    <property type="entry name" value="HTH_ARAC"/>
    <property type="match status" value="1"/>
</dbReference>
<evidence type="ECO:0000256" key="1">
    <source>
        <dbReference type="ARBA" id="ARBA00023015"/>
    </source>
</evidence>
<dbReference type="InterPro" id="IPR009057">
    <property type="entry name" value="Homeodomain-like_sf"/>
</dbReference>
<dbReference type="InterPro" id="IPR018060">
    <property type="entry name" value="HTH_AraC"/>
</dbReference>
<gene>
    <name evidence="5" type="ORF">DWY69_10975</name>
</gene>
<dbReference type="Gene3D" id="3.20.80.10">
    <property type="entry name" value="Regulatory factor, effector binding domain"/>
    <property type="match status" value="1"/>
</dbReference>
<keyword evidence="3" id="KW-0804">Transcription</keyword>
<reference evidence="5 6" key="1">
    <citation type="submission" date="2018-08" db="EMBL/GenBank/DDBJ databases">
        <title>A genome reference for cultivated species of the human gut microbiota.</title>
        <authorList>
            <person name="Zou Y."/>
            <person name="Xue W."/>
            <person name="Luo G."/>
        </authorList>
    </citation>
    <scope>NUCLEOTIDE SEQUENCE [LARGE SCALE GENOMIC DNA]</scope>
    <source>
        <strain evidence="5 6">AF26-4BH</strain>
    </source>
</reference>
<evidence type="ECO:0000313" key="5">
    <source>
        <dbReference type="EMBL" id="RGE71983.1"/>
    </source>
</evidence>
<protein>
    <submittedName>
        <fullName evidence="5">AraC family transcriptional regulator</fullName>
    </submittedName>
</protein>
<evidence type="ECO:0000313" key="6">
    <source>
        <dbReference type="Proteomes" id="UP000261166"/>
    </source>
</evidence>